<protein>
    <submittedName>
        <fullName evidence="2">Uncharacterized protein</fullName>
    </submittedName>
</protein>
<gene>
    <name evidence="2" type="ORF">CC78DRAFT_306585</name>
</gene>
<accession>A0A9P4TN43</accession>
<evidence type="ECO:0000256" key="1">
    <source>
        <dbReference type="SAM" id="SignalP"/>
    </source>
</evidence>
<dbReference type="Proteomes" id="UP000800093">
    <property type="component" value="Unassembled WGS sequence"/>
</dbReference>
<feature type="chain" id="PRO_5040352917" evidence="1">
    <location>
        <begin position="24"/>
        <end position="134"/>
    </location>
</feature>
<keyword evidence="3" id="KW-1185">Reference proteome</keyword>
<organism evidence="2 3">
    <name type="scientific">Lojkania enalia</name>
    <dbReference type="NCBI Taxonomy" id="147567"/>
    <lineage>
        <taxon>Eukaryota</taxon>
        <taxon>Fungi</taxon>
        <taxon>Dikarya</taxon>
        <taxon>Ascomycota</taxon>
        <taxon>Pezizomycotina</taxon>
        <taxon>Dothideomycetes</taxon>
        <taxon>Pleosporomycetidae</taxon>
        <taxon>Pleosporales</taxon>
        <taxon>Pleosporales incertae sedis</taxon>
        <taxon>Lojkania</taxon>
    </lineage>
</organism>
<evidence type="ECO:0000313" key="3">
    <source>
        <dbReference type="Proteomes" id="UP000800093"/>
    </source>
</evidence>
<dbReference type="EMBL" id="ML986583">
    <property type="protein sequence ID" value="KAF2269226.1"/>
    <property type="molecule type" value="Genomic_DNA"/>
</dbReference>
<sequence length="134" mass="14650">MPRAATIPMHCFSVLFVLIPLLAISFLSVAINREAQEGWHSHGLANTLLGVSITMDKPGNAFSKGPRAWSLGLSVNGRSLMGFKSKSPFVGVFFGFGVLCQTQKHEDQYGLCCNHSSDWCIAKKAHESNYMSSK</sequence>
<reference evidence="3" key="1">
    <citation type="journal article" date="2020" name="Stud. Mycol.">
        <title>101 Dothideomycetes genomes: A test case for predicting lifestyles and emergence of pathogens.</title>
        <authorList>
            <person name="Haridas S."/>
            <person name="Albert R."/>
            <person name="Binder M."/>
            <person name="Bloem J."/>
            <person name="LaButti K."/>
            <person name="Salamov A."/>
            <person name="Andreopoulos B."/>
            <person name="Baker S."/>
            <person name="Barry K."/>
            <person name="Bills G."/>
            <person name="Bluhm B."/>
            <person name="Cannon C."/>
            <person name="Castanera R."/>
            <person name="Culley D."/>
            <person name="Daum C."/>
            <person name="Ezra D."/>
            <person name="Gonzalez J."/>
            <person name="Henrissat B."/>
            <person name="Kuo A."/>
            <person name="Liang C."/>
            <person name="Lipzen A."/>
            <person name="Lutzoni F."/>
            <person name="Magnuson J."/>
            <person name="Mondo S."/>
            <person name="Nolan M."/>
            <person name="Ohm R."/>
            <person name="Pangilinan J."/>
            <person name="Park H.-J."/>
            <person name="Ramirez L."/>
            <person name="Alfaro M."/>
            <person name="Sun H."/>
            <person name="Tritt A."/>
            <person name="Yoshinaga Y."/>
            <person name="Zwiers L.-H."/>
            <person name="Turgeon B."/>
            <person name="Goodwin S."/>
            <person name="Spatafora J."/>
            <person name="Crous P."/>
            <person name="Grigoriev I."/>
        </authorList>
    </citation>
    <scope>NUCLEOTIDE SEQUENCE [LARGE SCALE GENOMIC DNA]</scope>
    <source>
        <strain evidence="3">CBS 304.66</strain>
    </source>
</reference>
<evidence type="ECO:0000313" key="2">
    <source>
        <dbReference type="EMBL" id="KAF2269226.1"/>
    </source>
</evidence>
<name>A0A9P4TN43_9PLEO</name>
<comment type="caution">
    <text evidence="2">The sequence shown here is derived from an EMBL/GenBank/DDBJ whole genome shotgun (WGS) entry which is preliminary data.</text>
</comment>
<proteinExistence type="predicted"/>
<keyword evidence="1" id="KW-0732">Signal</keyword>
<feature type="signal peptide" evidence="1">
    <location>
        <begin position="1"/>
        <end position="23"/>
    </location>
</feature>
<dbReference type="AlphaFoldDB" id="A0A9P4TN43"/>